<evidence type="ECO:0000256" key="4">
    <source>
        <dbReference type="ARBA" id="ARBA00022801"/>
    </source>
</evidence>
<keyword evidence="10" id="KW-1185">Reference proteome</keyword>
<dbReference type="Pfam" id="PF00978">
    <property type="entry name" value="RdRP_2"/>
    <property type="match status" value="1"/>
</dbReference>
<feature type="domain" description="RdRp catalytic" evidence="7">
    <location>
        <begin position="964"/>
        <end position="1077"/>
    </location>
</feature>
<dbReference type="Gene3D" id="3.40.50.300">
    <property type="entry name" value="P-loop containing nucleotide triphosphate hydrolases"/>
    <property type="match status" value="2"/>
</dbReference>
<dbReference type="KEGG" id="vg:41704027"/>
<keyword evidence="5" id="KW-0547">Nucleotide-binding</keyword>
<dbReference type="SUPFAM" id="SSF56672">
    <property type="entry name" value="DNA/RNA polymerases"/>
    <property type="match status" value="1"/>
</dbReference>
<accession>A0A386QUR9</accession>
<dbReference type="InterPro" id="IPR043502">
    <property type="entry name" value="DNA/RNA_pol_sf"/>
</dbReference>
<name>A0A386QUR9_9VIRU</name>
<dbReference type="GO" id="GO:0003723">
    <property type="term" value="F:RNA binding"/>
    <property type="evidence" value="ECO:0007669"/>
    <property type="project" value="InterPro"/>
</dbReference>
<keyword evidence="4" id="KW-0378">Hydrolase</keyword>
<evidence type="ECO:0000313" key="9">
    <source>
        <dbReference type="EMBL" id="AYE53918.1"/>
    </source>
</evidence>
<dbReference type="InterPro" id="IPR007094">
    <property type="entry name" value="RNA-dir_pol_PSvirus"/>
</dbReference>
<evidence type="ECO:0000259" key="8">
    <source>
        <dbReference type="PROSITE" id="PS51657"/>
    </source>
</evidence>
<feature type="domain" description="(+)RNA virus helicase C-terminal" evidence="8">
    <location>
        <begin position="263"/>
        <end position="566"/>
    </location>
</feature>
<protein>
    <submittedName>
        <fullName evidence="9">Helicase-RNA polymerase</fullName>
    </submittedName>
</protein>
<evidence type="ECO:0000313" key="10">
    <source>
        <dbReference type="Proteomes" id="UP000288873"/>
    </source>
</evidence>
<dbReference type="CDD" id="cd23254">
    <property type="entry name" value="Kitaviridae_RdRp"/>
    <property type="match status" value="1"/>
</dbReference>
<dbReference type="SUPFAM" id="SSF52540">
    <property type="entry name" value="P-loop containing nucleoside triphosphate hydrolases"/>
    <property type="match status" value="1"/>
</dbReference>
<dbReference type="GeneID" id="41704027"/>
<keyword evidence="6" id="KW-0693">Viral RNA replication</keyword>
<dbReference type="GO" id="GO:0016787">
    <property type="term" value="F:hydrolase activity"/>
    <property type="evidence" value="ECO:0007669"/>
    <property type="project" value="UniProtKB-KW"/>
</dbReference>
<dbReference type="InterPro" id="IPR027351">
    <property type="entry name" value="(+)RNA_virus_helicase_core_dom"/>
</dbReference>
<keyword evidence="1" id="KW-0696">RNA-directed RNA polymerase</keyword>
<dbReference type="InterPro" id="IPR027417">
    <property type="entry name" value="P-loop_NTPase"/>
</dbReference>
<organism evidence="9 10">
    <name type="scientific">Tea plant necrotic ring blotch virus</name>
    <dbReference type="NCBI Taxonomy" id="2419939"/>
    <lineage>
        <taxon>Viruses</taxon>
        <taxon>Riboviria</taxon>
        <taxon>Orthornavirae</taxon>
        <taxon>Kitrinoviricota</taxon>
        <taxon>Alsuviricetes</taxon>
        <taxon>Martellivirales</taxon>
        <taxon>Kitaviridae</taxon>
        <taxon>Blunervirus</taxon>
        <taxon>Blunervirus camelliae</taxon>
    </lineage>
</organism>
<keyword evidence="2" id="KW-0808">Transferase</keyword>
<dbReference type="Pfam" id="PF01443">
    <property type="entry name" value="Viral_helicase1"/>
    <property type="match status" value="1"/>
</dbReference>
<evidence type="ECO:0000256" key="6">
    <source>
        <dbReference type="ARBA" id="ARBA00022953"/>
    </source>
</evidence>
<dbReference type="EMBL" id="MG781153">
    <property type="protein sequence ID" value="AYE53918.1"/>
    <property type="molecule type" value="Genomic_RNA"/>
</dbReference>
<dbReference type="PROSITE" id="PS51657">
    <property type="entry name" value="PSRV_HELICASE"/>
    <property type="match status" value="1"/>
</dbReference>
<sequence>MTTIRADAFSTSRLLGEEFILTPKSLVELDDVSLTFGDLLERFLIEAPSLEYLGPEDTNLILRVRITELRSEFFANSSSHDYYRPSDAELADMKSLVYPPRFKKVPRDDLPVDIHESSLMGPAAFLRELNSMHYNTEPQNQVQDVPKGNDEEVFLDRSLEDVEIENIIDNTVLPTYAGEYMEIRLDPMLAVKEFLLYSRLYVKSMLHVPDCDKLIQKVSGVFVKGCVADLTNYRCFVDKRRKEVVFTSEYDSRRHTDIFTCEESRVCPYLNFSRLHPPVVENLRNKCLLSASFTQAGPGCGKTSRLISMAKNWPTTWLILTSNKRTAVEIDTKLGRTFKNRVFTLDSYVMHKGYRCDTLFIDEVTLSHPGLVYIAIALSSCSRAHGFGDMMQIGFVDRKNLMHMRYSNCKNFYPVIDTLKHSYRMPPEIAKALSPAYVSAGLGDIESLNKSSTSVSSYPLSKFRPSPRYKLLVFCRDDKKLFPDYDVSTVHEFQGCESDHVQLYCSRSSKILQNSLPHVIVALSRHRLRLSVYTDYDDTLLWNLLCSAKYGGDEISGGYTMMESKLLGWVYKKPHSMTTAPRSSSVPESWKDQDTLEIVRRESNENYLRVGQHALLRVDKSVSFKNFEETVAPMADVIIGRKLFIHDDAFSFEVHLAVRVLSKYKPRSIRVKSDPTAVSNEVFEFAQLNALMPGYQIEPLIEDRFEVEEKPDDSDDDVDDADTSDHLDVVQNFVDNLYTTDISRYNNEFDEFNFHHSDQVFPIDNIKFCEVRGTYEPSKFDKMRPALITPCPRVQMDTNINAFHSALKRNLQVPKLTTVDDTYKVAERKVDELMGLCKGICTDYMAPSVGSMQDWLNDQPNSIVNQLELELAIHDRDVSWYSFMLKRCPKPELTPAAYSSYPAVQTILCQDKEMNMYFCPVFRDLRDRIIATLDKRILFFTKCDDEGFSKQLNERLPVYEAENYNCAEFDMSKYDKSQGLLVLLIECMLLERLGAGRRVSRLWFMAHACCKAVNPATGLTIKTVFQRKSGDASTYIGNTIILMLSILDVVPIKDIALLLCSGDDSLLWTSKSVKSINFDVLTRRYNFEVKLFDFKYHYFCSKFIVPVCGKWCIVPDPLKRAVKLGRSDLANKEHVEEYRISFRDNVRIYRSFEVAYTTSQAIQERYKTDYNSVFAILAMYQLSKQKHFGNLFYTEPGDVLCLDPSRSKLDM</sequence>
<reference evidence="9 10" key="1">
    <citation type="journal article" date="2018" name="Front. Microbiol.">
        <title>Discovery of Plant Viruses From Tea Plant (Camellia sinensis (L.) O. Kuntze) by Metagenomic Sequencing.</title>
        <authorList>
            <person name="Hao X."/>
            <person name="Zhang W."/>
            <person name="Zhao F."/>
            <person name="Liu Y."/>
            <person name="Qian W."/>
            <person name="Wang Y."/>
            <person name="Wang L."/>
            <person name="Zeng J."/>
            <person name="Yang Y."/>
            <person name="Wang X."/>
        </authorList>
    </citation>
    <scope>NUCLEOTIDE SEQUENCE [LARGE SCALE GENOMIC DNA]</scope>
</reference>
<dbReference type="RefSeq" id="YP_009551530.1">
    <property type="nucleotide sequence ID" value="NC_040404.1"/>
</dbReference>
<dbReference type="GO" id="GO:0006351">
    <property type="term" value="P:DNA-templated transcription"/>
    <property type="evidence" value="ECO:0007669"/>
    <property type="project" value="InterPro"/>
</dbReference>
<keyword evidence="9" id="KW-0347">Helicase</keyword>
<evidence type="ECO:0000256" key="2">
    <source>
        <dbReference type="ARBA" id="ARBA00022679"/>
    </source>
</evidence>
<dbReference type="GO" id="GO:0003968">
    <property type="term" value="F:RNA-directed RNA polymerase activity"/>
    <property type="evidence" value="ECO:0007669"/>
    <property type="project" value="UniProtKB-KW"/>
</dbReference>
<dbReference type="PROSITE" id="PS50507">
    <property type="entry name" value="RDRP_SSRNA_POS"/>
    <property type="match status" value="1"/>
</dbReference>
<dbReference type="Proteomes" id="UP000288873">
    <property type="component" value="Genome"/>
</dbReference>
<keyword evidence="3" id="KW-0548">Nucleotidyltransferase</keyword>
<evidence type="ECO:0000256" key="1">
    <source>
        <dbReference type="ARBA" id="ARBA00022484"/>
    </source>
</evidence>
<proteinExistence type="predicted"/>
<evidence type="ECO:0000256" key="5">
    <source>
        <dbReference type="ARBA" id="ARBA00022840"/>
    </source>
</evidence>
<evidence type="ECO:0000256" key="3">
    <source>
        <dbReference type="ARBA" id="ARBA00022695"/>
    </source>
</evidence>
<evidence type="ECO:0000259" key="7">
    <source>
        <dbReference type="PROSITE" id="PS50507"/>
    </source>
</evidence>
<dbReference type="GO" id="GO:0039694">
    <property type="term" value="P:viral RNA genome replication"/>
    <property type="evidence" value="ECO:0007669"/>
    <property type="project" value="InterPro"/>
</dbReference>
<dbReference type="InterPro" id="IPR001788">
    <property type="entry name" value="RNA-dep_RNA_pol_alsuvir"/>
</dbReference>
<keyword evidence="5" id="KW-0067">ATP-binding</keyword>
<dbReference type="GO" id="GO:0005524">
    <property type="term" value="F:ATP binding"/>
    <property type="evidence" value="ECO:0007669"/>
    <property type="project" value="UniProtKB-KW"/>
</dbReference>
<dbReference type="GO" id="GO:0004386">
    <property type="term" value="F:helicase activity"/>
    <property type="evidence" value="ECO:0007669"/>
    <property type="project" value="UniProtKB-KW"/>
</dbReference>